<dbReference type="EMBL" id="JAMLDY010000015">
    <property type="protein sequence ID" value="MCP3735761.1"/>
    <property type="molecule type" value="Genomic_DNA"/>
</dbReference>
<dbReference type="SUPFAM" id="SSF52317">
    <property type="entry name" value="Class I glutamine amidotransferase-like"/>
    <property type="match status" value="1"/>
</dbReference>
<keyword evidence="4" id="KW-1185">Reference proteome</keyword>
<keyword evidence="3" id="KW-0315">Glutamine amidotransferase</keyword>
<dbReference type="Pfam" id="PF01965">
    <property type="entry name" value="DJ-1_PfpI"/>
    <property type="match status" value="1"/>
</dbReference>
<accession>A0A9X2KRM5</accession>
<proteinExistence type="inferred from homology"/>
<evidence type="ECO:0000256" key="1">
    <source>
        <dbReference type="ARBA" id="ARBA00008542"/>
    </source>
</evidence>
<dbReference type="Proteomes" id="UP001139486">
    <property type="component" value="Unassembled WGS sequence"/>
</dbReference>
<sequence length="189" mass="19743">MTLDGKTIAILIAPRGTEEPEFAKPKAAVEQAGGNVVVVGLEAGEAQSVNHDLDPGATFAVDKAVRDVSADDFDGLVIPGGSVGADKLRGSQPVVDFVHAFFAAGKPVAAICHAPWTLVEADVVKGRTLTSFPTLQTDIRNAGGTWVDREVVVDQGLVTSRNPDDLPAFCAKLVEEFAEGRHAEQAVSA</sequence>
<evidence type="ECO:0000313" key="4">
    <source>
        <dbReference type="Proteomes" id="UP001139486"/>
    </source>
</evidence>
<evidence type="ECO:0000259" key="2">
    <source>
        <dbReference type="Pfam" id="PF01965"/>
    </source>
</evidence>
<evidence type="ECO:0000313" key="3">
    <source>
        <dbReference type="EMBL" id="MCP3735761.1"/>
    </source>
</evidence>
<dbReference type="RefSeq" id="WP_254289761.1">
    <property type="nucleotide sequence ID" value="NZ_JAMLDY010000015.1"/>
</dbReference>
<dbReference type="InterPro" id="IPR029062">
    <property type="entry name" value="Class_I_gatase-like"/>
</dbReference>
<dbReference type="InterPro" id="IPR002818">
    <property type="entry name" value="DJ-1/PfpI"/>
</dbReference>
<feature type="domain" description="DJ-1/PfpI" evidence="2">
    <location>
        <begin position="6"/>
        <end position="176"/>
    </location>
</feature>
<organism evidence="3 4">
    <name type="scientific">Sphingomonas liriopis</name>
    <dbReference type="NCBI Taxonomy" id="2949094"/>
    <lineage>
        <taxon>Bacteria</taxon>
        <taxon>Pseudomonadati</taxon>
        <taxon>Pseudomonadota</taxon>
        <taxon>Alphaproteobacteria</taxon>
        <taxon>Sphingomonadales</taxon>
        <taxon>Sphingomonadaceae</taxon>
        <taxon>Sphingomonas</taxon>
    </lineage>
</organism>
<dbReference type="PANTHER" id="PTHR42733">
    <property type="entry name" value="DJ-1 PROTEIN"/>
    <property type="match status" value="1"/>
</dbReference>
<comment type="caution">
    <text evidence="3">The sequence shown here is derived from an EMBL/GenBank/DDBJ whole genome shotgun (WGS) entry which is preliminary data.</text>
</comment>
<name>A0A9X2KRM5_9SPHN</name>
<dbReference type="NCBIfam" id="TIGR01382">
    <property type="entry name" value="PfpI"/>
    <property type="match status" value="1"/>
</dbReference>
<dbReference type="PROSITE" id="PS51276">
    <property type="entry name" value="PEPTIDASE_C56_PFPI"/>
    <property type="match status" value="1"/>
</dbReference>
<dbReference type="CDD" id="cd03134">
    <property type="entry name" value="GATase1_PfpI_like"/>
    <property type="match status" value="1"/>
</dbReference>
<comment type="similarity">
    <text evidence="1">Belongs to the peptidase C56 family.</text>
</comment>
<dbReference type="AlphaFoldDB" id="A0A9X2KRM5"/>
<dbReference type="PANTHER" id="PTHR42733:SF12">
    <property type="entry name" value="PROTEINASE"/>
    <property type="match status" value="1"/>
</dbReference>
<dbReference type="InterPro" id="IPR006286">
    <property type="entry name" value="C56_PfpI-like"/>
</dbReference>
<dbReference type="Gene3D" id="3.40.50.880">
    <property type="match status" value="1"/>
</dbReference>
<protein>
    <submittedName>
        <fullName evidence="3">Type 1 glutamine amidotransferase</fullName>
    </submittedName>
</protein>
<reference evidence="3" key="1">
    <citation type="submission" date="2022-05" db="EMBL/GenBank/DDBJ databases">
        <title>Sphingomonas sp. strain RP10 Genome sequencing and assembly.</title>
        <authorList>
            <person name="Kim I."/>
        </authorList>
    </citation>
    <scope>NUCLEOTIDE SEQUENCE</scope>
    <source>
        <strain evidence="3">RP10</strain>
    </source>
</reference>
<gene>
    <name evidence="3" type="ORF">M9979_12840</name>
</gene>